<keyword evidence="2" id="KW-1185">Reference proteome</keyword>
<organism evidence="1 2">
    <name type="scientific">Marinilactibacillus psychrotolerans</name>
    <dbReference type="NCBI Taxonomy" id="191770"/>
    <lineage>
        <taxon>Bacteria</taxon>
        <taxon>Bacillati</taxon>
        <taxon>Bacillota</taxon>
        <taxon>Bacilli</taxon>
        <taxon>Lactobacillales</taxon>
        <taxon>Carnobacteriaceae</taxon>
        <taxon>Marinilactibacillus</taxon>
    </lineage>
</organism>
<dbReference type="EMBL" id="JBGQQK010000042">
    <property type="protein sequence ID" value="MFL2103796.1"/>
    <property type="molecule type" value="Genomic_DNA"/>
</dbReference>
<evidence type="ECO:0000313" key="2">
    <source>
        <dbReference type="Proteomes" id="UP001625374"/>
    </source>
</evidence>
<reference evidence="1 2" key="1">
    <citation type="submission" date="2024-08" db="EMBL/GenBank/DDBJ databases">
        <authorList>
            <person name="Arias E."/>
        </authorList>
    </citation>
    <scope>NUCLEOTIDE SEQUENCE [LARGE SCALE GENOMIC DNA]</scope>
    <source>
        <strain evidence="1 2">FAM 24106</strain>
    </source>
</reference>
<comment type="caution">
    <text evidence="1">The sequence shown here is derived from an EMBL/GenBank/DDBJ whole genome shotgun (WGS) entry which is preliminary data.</text>
</comment>
<proteinExistence type="predicted"/>
<protein>
    <submittedName>
        <fullName evidence="1">Uncharacterized protein</fullName>
    </submittedName>
</protein>
<sequence>MKDLLSLHQSFAAWADSRRRKVDLVLSALNPEAKYTDLEEVQAKLNDVAKGNELLPAAQKMLQLHYLELLMTIKERFDMKRRTLRARKKLKKWKKNH</sequence>
<accession>A0ABW8ULL8</accession>
<gene>
    <name evidence="1" type="ORF">ACEN37_11070</name>
</gene>
<name>A0ABW8ULL8_9LACT</name>
<dbReference type="Proteomes" id="UP001625374">
    <property type="component" value="Unassembled WGS sequence"/>
</dbReference>
<evidence type="ECO:0000313" key="1">
    <source>
        <dbReference type="EMBL" id="MFL2103796.1"/>
    </source>
</evidence>
<dbReference type="RefSeq" id="WP_407142309.1">
    <property type="nucleotide sequence ID" value="NZ_JBGQQI010000047.1"/>
</dbReference>